<dbReference type="InterPro" id="IPR050327">
    <property type="entry name" value="Proton-linked_MCT"/>
</dbReference>
<sequence length="472" mass="51632">MPDATVSKKGTSSLSIFSSKSSLKLPVIEDVIPDGGYGWIVVFATFLIYAIAEGITFAFGLLYIEFLDEFKATKSATSVIGSLFVALPLVGGPICSLLVNAYGCQKMTIVGSAICALGFIGSAYSKSLGVMYLTYGVLGGLSRGLCYITVVVSVAYWFDKRRSLALGISASGTGFGTIIFAPLTNFLLSEYGWRGCLLLLGGCLANMCVCGALMIDPAWVREEEVRKKRKKKLESNDTEINNLLEETTKESVPTKKWYEFIFTALSSFDLFLESHFLLLCLTTLFAGTWFLTPYFYLADHMTQNNYTEDQASMTISIIGFSNTLGMVLLGWLGDKWNVSIIFSVSLTLCGFSVWAIILSTSSLLLLNISSGLFGFFFACCFTLSPSLLAQIVSKEDFTMAYGLILMWEGIGHITGPPLAGYIADISKSWSQSFYQAGFWIVIAGMCLAVIACTKNRRLFGKSKRQQVDTNEP</sequence>
<name>A0A9N9TTM9_PHYSR</name>
<dbReference type="PANTHER" id="PTHR11360">
    <property type="entry name" value="MONOCARBOXYLATE TRANSPORTER"/>
    <property type="match status" value="1"/>
</dbReference>
<dbReference type="PANTHER" id="PTHR11360:SF111">
    <property type="entry name" value="CHASKI, ISOFORM A"/>
    <property type="match status" value="1"/>
</dbReference>
<dbReference type="SUPFAM" id="SSF103473">
    <property type="entry name" value="MFS general substrate transporter"/>
    <property type="match status" value="1"/>
</dbReference>
<accession>A0A9N9TTM9</accession>
<dbReference type="OrthoDB" id="410267at2759"/>
<dbReference type="GO" id="GO:0008028">
    <property type="term" value="F:monocarboxylic acid transmembrane transporter activity"/>
    <property type="evidence" value="ECO:0007669"/>
    <property type="project" value="TreeGrafter"/>
</dbReference>
<feature type="transmembrane region" description="Helical" evidence="2">
    <location>
        <begin position="195"/>
        <end position="215"/>
    </location>
</feature>
<feature type="transmembrane region" description="Helical" evidence="2">
    <location>
        <begin position="433"/>
        <end position="453"/>
    </location>
</feature>
<dbReference type="InterPro" id="IPR020846">
    <property type="entry name" value="MFS_dom"/>
</dbReference>
<evidence type="ECO:0000313" key="5">
    <source>
        <dbReference type="Proteomes" id="UP001153712"/>
    </source>
</evidence>
<dbReference type="Proteomes" id="UP001153712">
    <property type="component" value="Chromosome 9"/>
</dbReference>
<dbReference type="CDD" id="cd17352">
    <property type="entry name" value="MFS_MCT_SLC16"/>
    <property type="match status" value="1"/>
</dbReference>
<dbReference type="Pfam" id="PF07690">
    <property type="entry name" value="MFS_1"/>
    <property type="match status" value="1"/>
</dbReference>
<dbReference type="InterPro" id="IPR011701">
    <property type="entry name" value="MFS"/>
</dbReference>
<protein>
    <recommendedName>
        <fullName evidence="3">Major facilitator superfamily (MFS) profile domain-containing protein</fullName>
    </recommendedName>
</protein>
<dbReference type="PROSITE" id="PS50850">
    <property type="entry name" value="MFS"/>
    <property type="match status" value="1"/>
</dbReference>
<feature type="transmembrane region" description="Helical" evidence="2">
    <location>
        <begin position="364"/>
        <end position="384"/>
    </location>
</feature>
<keyword evidence="5" id="KW-1185">Reference proteome</keyword>
<dbReference type="EMBL" id="OU900102">
    <property type="protein sequence ID" value="CAG9864887.1"/>
    <property type="molecule type" value="Genomic_DNA"/>
</dbReference>
<evidence type="ECO:0000256" key="1">
    <source>
        <dbReference type="ARBA" id="ARBA00004141"/>
    </source>
</evidence>
<evidence type="ECO:0000259" key="3">
    <source>
        <dbReference type="PROSITE" id="PS50850"/>
    </source>
</evidence>
<comment type="subcellular location">
    <subcellularLocation>
        <location evidence="1">Membrane</location>
        <topology evidence="1">Multi-pass membrane protein</topology>
    </subcellularLocation>
</comment>
<dbReference type="AlphaFoldDB" id="A0A9N9TTM9"/>
<organism evidence="4 5">
    <name type="scientific">Phyllotreta striolata</name>
    <name type="common">Striped flea beetle</name>
    <name type="synonym">Crioceris striolata</name>
    <dbReference type="NCBI Taxonomy" id="444603"/>
    <lineage>
        <taxon>Eukaryota</taxon>
        <taxon>Metazoa</taxon>
        <taxon>Ecdysozoa</taxon>
        <taxon>Arthropoda</taxon>
        <taxon>Hexapoda</taxon>
        <taxon>Insecta</taxon>
        <taxon>Pterygota</taxon>
        <taxon>Neoptera</taxon>
        <taxon>Endopterygota</taxon>
        <taxon>Coleoptera</taxon>
        <taxon>Polyphaga</taxon>
        <taxon>Cucujiformia</taxon>
        <taxon>Chrysomeloidea</taxon>
        <taxon>Chrysomelidae</taxon>
        <taxon>Galerucinae</taxon>
        <taxon>Alticini</taxon>
        <taxon>Phyllotreta</taxon>
    </lineage>
</organism>
<feature type="transmembrane region" description="Helical" evidence="2">
    <location>
        <begin position="164"/>
        <end position="188"/>
    </location>
</feature>
<evidence type="ECO:0000313" key="4">
    <source>
        <dbReference type="EMBL" id="CAG9864887.1"/>
    </source>
</evidence>
<feature type="transmembrane region" description="Helical" evidence="2">
    <location>
        <begin position="132"/>
        <end position="158"/>
    </location>
</feature>
<feature type="transmembrane region" description="Helical" evidence="2">
    <location>
        <begin position="76"/>
        <end position="101"/>
    </location>
</feature>
<keyword evidence="2" id="KW-0472">Membrane</keyword>
<dbReference type="GO" id="GO:0016020">
    <property type="term" value="C:membrane"/>
    <property type="evidence" value="ECO:0007669"/>
    <property type="project" value="UniProtKB-SubCell"/>
</dbReference>
<proteinExistence type="predicted"/>
<feature type="transmembrane region" description="Helical" evidence="2">
    <location>
        <begin position="107"/>
        <end position="125"/>
    </location>
</feature>
<reference evidence="4" key="1">
    <citation type="submission" date="2022-01" db="EMBL/GenBank/DDBJ databases">
        <authorList>
            <person name="King R."/>
        </authorList>
    </citation>
    <scope>NUCLEOTIDE SEQUENCE</scope>
</reference>
<dbReference type="InterPro" id="IPR036259">
    <property type="entry name" value="MFS_trans_sf"/>
</dbReference>
<gene>
    <name evidence="4" type="ORF">PHYEVI_LOCUS11137</name>
</gene>
<feature type="transmembrane region" description="Helical" evidence="2">
    <location>
        <begin position="338"/>
        <end position="357"/>
    </location>
</feature>
<evidence type="ECO:0000256" key="2">
    <source>
        <dbReference type="SAM" id="Phobius"/>
    </source>
</evidence>
<keyword evidence="2" id="KW-1133">Transmembrane helix</keyword>
<dbReference type="Gene3D" id="1.20.1250.20">
    <property type="entry name" value="MFS general substrate transporter like domains"/>
    <property type="match status" value="1"/>
</dbReference>
<feature type="transmembrane region" description="Helical" evidence="2">
    <location>
        <begin position="276"/>
        <end position="298"/>
    </location>
</feature>
<keyword evidence="2" id="KW-0812">Transmembrane</keyword>
<feature type="transmembrane region" description="Helical" evidence="2">
    <location>
        <begin position="310"/>
        <end position="332"/>
    </location>
</feature>
<feature type="transmembrane region" description="Helical" evidence="2">
    <location>
        <begin position="37"/>
        <end position="64"/>
    </location>
</feature>
<feature type="domain" description="Major facilitator superfamily (MFS) profile" evidence="3">
    <location>
        <begin position="38"/>
        <end position="455"/>
    </location>
</feature>